<dbReference type="InterPro" id="IPR001790">
    <property type="entry name" value="Ribosomal_uL10"/>
</dbReference>
<dbReference type="GO" id="GO:1990904">
    <property type="term" value="C:ribonucleoprotein complex"/>
    <property type="evidence" value="ECO:0007669"/>
    <property type="project" value="UniProtKB-KW"/>
</dbReference>
<dbReference type="InterPro" id="IPR047865">
    <property type="entry name" value="Ribosomal_uL10_bac_type"/>
</dbReference>
<accession>A0AAE0S7N9</accession>
<dbReference type="InterPro" id="IPR043141">
    <property type="entry name" value="Ribosomal_uL10-like_sf"/>
</dbReference>
<evidence type="ECO:0000313" key="6">
    <source>
        <dbReference type="EMBL" id="KAK3586803.1"/>
    </source>
</evidence>
<dbReference type="AlphaFoldDB" id="A0AAE0S7N9"/>
<keyword evidence="7" id="KW-1185">Reference proteome</keyword>
<organism evidence="6 7">
    <name type="scientific">Potamilus streckersoni</name>
    <dbReference type="NCBI Taxonomy" id="2493646"/>
    <lineage>
        <taxon>Eukaryota</taxon>
        <taxon>Metazoa</taxon>
        <taxon>Spiralia</taxon>
        <taxon>Lophotrochozoa</taxon>
        <taxon>Mollusca</taxon>
        <taxon>Bivalvia</taxon>
        <taxon>Autobranchia</taxon>
        <taxon>Heteroconchia</taxon>
        <taxon>Palaeoheterodonta</taxon>
        <taxon>Unionida</taxon>
        <taxon>Unionoidea</taxon>
        <taxon>Unionidae</taxon>
        <taxon>Ambleminae</taxon>
        <taxon>Lampsilini</taxon>
        <taxon>Potamilus</taxon>
    </lineage>
</organism>
<keyword evidence="3" id="KW-0687">Ribonucleoprotein</keyword>
<evidence type="ECO:0000313" key="7">
    <source>
        <dbReference type="Proteomes" id="UP001195483"/>
    </source>
</evidence>
<dbReference type="Proteomes" id="UP001195483">
    <property type="component" value="Unassembled WGS sequence"/>
</dbReference>
<evidence type="ECO:0000256" key="1">
    <source>
        <dbReference type="ARBA" id="ARBA00008889"/>
    </source>
</evidence>
<sequence length="250" mass="28968">MAASLKWGHQYIPLFIQVRYRAKFNTKHPRPRKIPRRIFDEITKPILPPDSRTEAEKCVERFKMLNEKLKSTNPYEEFIYKQCQKMFQESKMILVCQKLPIGPGLQRKIRNNFLREGLDLQFFSNLLMRRACHDNQYVNMMPWFVGQNLYVTGKEPNIVAATKVLRKTPQLILLGGLVEDCLLTQDGVMNIAKLPPIENLLGEFVIILNLAAWKTLSLLGSHQHTLAVNLDQYIRQCQEEAAGKKTEDQA</sequence>
<comment type="caution">
    <text evidence="6">The sequence shown here is derived from an EMBL/GenBank/DDBJ whole genome shotgun (WGS) entry which is preliminary data.</text>
</comment>
<protein>
    <recommendedName>
        <fullName evidence="4">Large ribosomal subunit protein uL10m</fullName>
    </recommendedName>
    <alternativeName>
        <fullName evidence="5">39S ribosomal protein L10, mitochondrial</fullName>
    </alternativeName>
</protein>
<dbReference type="GO" id="GO:0005840">
    <property type="term" value="C:ribosome"/>
    <property type="evidence" value="ECO:0007669"/>
    <property type="project" value="UniProtKB-KW"/>
</dbReference>
<keyword evidence="2" id="KW-0689">Ribosomal protein</keyword>
<proteinExistence type="inferred from homology"/>
<name>A0AAE0S7N9_9BIVA</name>
<evidence type="ECO:0000256" key="5">
    <source>
        <dbReference type="ARBA" id="ARBA00035716"/>
    </source>
</evidence>
<reference evidence="6" key="2">
    <citation type="journal article" date="2021" name="Genome Biol. Evol.">
        <title>Developing a high-quality reference genome for a parasitic bivalve with doubly uniparental inheritance (Bivalvia: Unionida).</title>
        <authorList>
            <person name="Smith C.H."/>
        </authorList>
    </citation>
    <scope>NUCLEOTIDE SEQUENCE</scope>
    <source>
        <strain evidence="6">CHS0354</strain>
        <tissue evidence="6">Mantle</tissue>
    </source>
</reference>
<evidence type="ECO:0000256" key="3">
    <source>
        <dbReference type="ARBA" id="ARBA00023274"/>
    </source>
</evidence>
<dbReference type="Gene3D" id="3.30.70.1730">
    <property type="match status" value="1"/>
</dbReference>
<reference evidence="6" key="1">
    <citation type="journal article" date="2021" name="Genome Biol. Evol.">
        <title>A High-Quality Reference Genome for a Parasitic Bivalve with Doubly Uniparental Inheritance (Bivalvia: Unionida).</title>
        <authorList>
            <person name="Smith C.H."/>
        </authorList>
    </citation>
    <scope>NUCLEOTIDE SEQUENCE</scope>
    <source>
        <strain evidence="6">CHS0354</strain>
    </source>
</reference>
<evidence type="ECO:0000256" key="4">
    <source>
        <dbReference type="ARBA" id="ARBA00035707"/>
    </source>
</evidence>
<dbReference type="PANTHER" id="PTHR11560">
    <property type="entry name" value="39S RIBOSOMAL PROTEIN L10, MITOCHONDRIAL"/>
    <property type="match status" value="1"/>
</dbReference>
<comment type="similarity">
    <text evidence="1">Belongs to the universal ribosomal protein uL10 family.</text>
</comment>
<dbReference type="EMBL" id="JAEAOA010000207">
    <property type="protein sequence ID" value="KAK3586803.1"/>
    <property type="molecule type" value="Genomic_DNA"/>
</dbReference>
<dbReference type="Pfam" id="PF00466">
    <property type="entry name" value="Ribosomal_L10"/>
    <property type="match status" value="1"/>
</dbReference>
<evidence type="ECO:0000256" key="2">
    <source>
        <dbReference type="ARBA" id="ARBA00022980"/>
    </source>
</evidence>
<reference evidence="6" key="3">
    <citation type="submission" date="2023-05" db="EMBL/GenBank/DDBJ databases">
        <authorList>
            <person name="Smith C.H."/>
        </authorList>
    </citation>
    <scope>NUCLEOTIDE SEQUENCE</scope>
    <source>
        <strain evidence="6">CHS0354</strain>
        <tissue evidence="6">Mantle</tissue>
    </source>
</reference>
<dbReference type="SUPFAM" id="SSF160369">
    <property type="entry name" value="Ribosomal protein L10-like"/>
    <property type="match status" value="1"/>
</dbReference>
<gene>
    <name evidence="6" type="ORF">CHS0354_002543</name>
</gene>